<evidence type="ECO:0000256" key="11">
    <source>
        <dbReference type="ARBA" id="ARBA00022989"/>
    </source>
</evidence>
<feature type="transmembrane region" description="Helical" evidence="14">
    <location>
        <begin position="12"/>
        <end position="31"/>
    </location>
</feature>
<dbReference type="GO" id="GO:0000155">
    <property type="term" value="F:phosphorelay sensor kinase activity"/>
    <property type="evidence" value="ECO:0007669"/>
    <property type="project" value="InterPro"/>
</dbReference>
<dbReference type="SMART" id="SM00387">
    <property type="entry name" value="HATPase_c"/>
    <property type="match status" value="1"/>
</dbReference>
<dbReference type="EMBL" id="VTEH01000012">
    <property type="protein sequence ID" value="TYR74407.1"/>
    <property type="molecule type" value="Genomic_DNA"/>
</dbReference>
<keyword evidence="5" id="KW-0597">Phosphoprotein</keyword>
<evidence type="ECO:0000256" key="9">
    <source>
        <dbReference type="ARBA" id="ARBA00022777"/>
    </source>
</evidence>
<keyword evidence="7 14" id="KW-0812">Transmembrane</keyword>
<keyword evidence="9 16" id="KW-0418">Kinase</keyword>
<evidence type="ECO:0000256" key="7">
    <source>
        <dbReference type="ARBA" id="ARBA00022692"/>
    </source>
</evidence>
<comment type="caution">
    <text evidence="16">The sequence shown here is derived from an EMBL/GenBank/DDBJ whole genome shotgun (WGS) entry which is preliminary data.</text>
</comment>
<proteinExistence type="predicted"/>
<dbReference type="Pfam" id="PF17203">
    <property type="entry name" value="sCache_3_2"/>
    <property type="match status" value="1"/>
</dbReference>
<dbReference type="InterPro" id="IPR039506">
    <property type="entry name" value="SPOB_a"/>
</dbReference>
<dbReference type="GO" id="GO:0005886">
    <property type="term" value="C:plasma membrane"/>
    <property type="evidence" value="ECO:0007669"/>
    <property type="project" value="UniProtKB-SubCell"/>
</dbReference>
<dbReference type="CDD" id="cd00130">
    <property type="entry name" value="PAS"/>
    <property type="match status" value="1"/>
</dbReference>
<keyword evidence="11 14" id="KW-1133">Transmembrane helix</keyword>
<evidence type="ECO:0000313" key="16">
    <source>
        <dbReference type="EMBL" id="TYR74407.1"/>
    </source>
</evidence>
<dbReference type="GO" id="GO:0006355">
    <property type="term" value="P:regulation of DNA-templated transcription"/>
    <property type="evidence" value="ECO:0007669"/>
    <property type="project" value="InterPro"/>
</dbReference>
<evidence type="ECO:0000259" key="15">
    <source>
        <dbReference type="PROSITE" id="PS50109"/>
    </source>
</evidence>
<dbReference type="SMART" id="SM00091">
    <property type="entry name" value="PAS"/>
    <property type="match status" value="1"/>
</dbReference>
<dbReference type="AlphaFoldDB" id="A0A5D4KAL6"/>
<evidence type="ECO:0000256" key="10">
    <source>
        <dbReference type="ARBA" id="ARBA00022840"/>
    </source>
</evidence>
<dbReference type="InterPro" id="IPR004358">
    <property type="entry name" value="Sig_transdc_His_kin-like_C"/>
</dbReference>
<evidence type="ECO:0000256" key="2">
    <source>
        <dbReference type="ARBA" id="ARBA00004651"/>
    </source>
</evidence>
<name>A0A5D4KAL6_9BACI</name>
<evidence type="ECO:0000256" key="3">
    <source>
        <dbReference type="ARBA" id="ARBA00012438"/>
    </source>
</evidence>
<dbReference type="PANTHER" id="PTHR43547:SF10">
    <property type="entry name" value="SENSOR HISTIDINE KINASE DCUS"/>
    <property type="match status" value="1"/>
</dbReference>
<dbReference type="InterPro" id="IPR003594">
    <property type="entry name" value="HATPase_dom"/>
</dbReference>
<reference evidence="16 17" key="1">
    <citation type="submission" date="2019-08" db="EMBL/GenBank/DDBJ databases">
        <title>Bacillus genomes from the desert of Cuatro Cienegas, Coahuila.</title>
        <authorList>
            <person name="Olmedo-Alvarez G."/>
        </authorList>
    </citation>
    <scope>NUCLEOTIDE SEQUENCE [LARGE SCALE GENOMIC DNA]</scope>
    <source>
        <strain evidence="16 17">CH40_1T</strain>
    </source>
</reference>
<evidence type="ECO:0000256" key="5">
    <source>
        <dbReference type="ARBA" id="ARBA00022553"/>
    </source>
</evidence>
<dbReference type="NCBIfam" id="NF008298">
    <property type="entry name" value="PRK11086.1"/>
    <property type="match status" value="1"/>
</dbReference>
<organism evidence="16 17">
    <name type="scientific">Rossellomorea vietnamensis</name>
    <dbReference type="NCBI Taxonomy" id="218284"/>
    <lineage>
        <taxon>Bacteria</taxon>
        <taxon>Bacillati</taxon>
        <taxon>Bacillota</taxon>
        <taxon>Bacilli</taxon>
        <taxon>Bacillales</taxon>
        <taxon>Bacillaceae</taxon>
        <taxon>Rossellomorea</taxon>
    </lineage>
</organism>
<dbReference type="SUPFAM" id="SSF103190">
    <property type="entry name" value="Sensory domain-like"/>
    <property type="match status" value="1"/>
</dbReference>
<comment type="subcellular location">
    <subcellularLocation>
        <location evidence="2">Cell membrane</location>
        <topology evidence="2">Multi-pass membrane protein</topology>
    </subcellularLocation>
</comment>
<dbReference type="NCBIfam" id="TIGR00229">
    <property type="entry name" value="sensory_box"/>
    <property type="match status" value="1"/>
</dbReference>
<evidence type="ECO:0000256" key="4">
    <source>
        <dbReference type="ARBA" id="ARBA00022475"/>
    </source>
</evidence>
<keyword evidence="8" id="KW-0547">Nucleotide-binding</keyword>
<dbReference type="EC" id="2.7.13.3" evidence="3"/>
<dbReference type="InterPro" id="IPR005467">
    <property type="entry name" value="His_kinase_dom"/>
</dbReference>
<dbReference type="Gene3D" id="1.10.287.130">
    <property type="match status" value="1"/>
</dbReference>
<sequence length="535" mass="59688">MFKRKWKLSSIIIIFVCLVVLLSLLITDLLISNITTQRIQDDQEEKAQIVSRTVAESKIVKEGLLDDQAAQSIQNYTSEVQTITDMMFIVVLDMEGIRKSHPDPDLIGKRFVGGDEEVVLQGDEHISTSEGTLGDSLRAFTPVYDNNNNQIGAVVVGISLEQVQSALLQGHLNILKGTVFGLLAGILGAILVAKYIKRMLFGLEPYAISKLLEERSTMLQSVHEGIVAVDQDKNITLVNKSALRIFKLAGLSEEPVGMKISDYMPSSRLDRVLKTGKPERDEEQILNGVSILVNREPLIVDDQVIGAISTFRDMTEMNHLAKQLTGIRTYAESLRAQSHEFMNRLHVIFGMVQLEAYDELMEFIRKLVDHNNKEVDMVTKSIKDPVLAGFLMGKISYAREENVELIVKSYSTIEEIFEPEVNHELITIIGNLVDNAIQALADCEKKIIELRLKDEGGRLFIKVEDTGPGIKNENSAVIFEKGYSTKGEDRGFGLYLVKKSIERLNGSLTVKSSAEGTVFSAEIQYDTTRVGIEHD</sequence>
<dbReference type="Gene3D" id="3.30.450.20">
    <property type="entry name" value="PAS domain"/>
    <property type="match status" value="2"/>
</dbReference>
<keyword evidence="12" id="KW-0902">Two-component regulatory system</keyword>
<dbReference type="SUPFAM" id="SSF55874">
    <property type="entry name" value="ATPase domain of HSP90 chaperone/DNA topoisomerase II/histidine kinase"/>
    <property type="match status" value="1"/>
</dbReference>
<protein>
    <recommendedName>
        <fullName evidence="3">histidine kinase</fullName>
        <ecNumber evidence="3">2.7.13.3</ecNumber>
    </recommendedName>
</protein>
<dbReference type="Pfam" id="PF00989">
    <property type="entry name" value="PAS"/>
    <property type="match status" value="1"/>
</dbReference>
<dbReference type="SUPFAM" id="SSF55890">
    <property type="entry name" value="Sporulation response regulatory protein Spo0B"/>
    <property type="match status" value="1"/>
</dbReference>
<dbReference type="GO" id="GO:0005524">
    <property type="term" value="F:ATP binding"/>
    <property type="evidence" value="ECO:0007669"/>
    <property type="project" value="UniProtKB-KW"/>
</dbReference>
<feature type="domain" description="Histidine kinase" evidence="15">
    <location>
        <begin position="336"/>
        <end position="527"/>
    </location>
</feature>
<feature type="transmembrane region" description="Helical" evidence="14">
    <location>
        <begin position="174"/>
        <end position="193"/>
    </location>
</feature>
<dbReference type="RefSeq" id="WP_148947626.1">
    <property type="nucleotide sequence ID" value="NZ_VTEH01000012.1"/>
</dbReference>
<accession>A0A5D4KAL6</accession>
<dbReference type="Proteomes" id="UP000323317">
    <property type="component" value="Unassembled WGS sequence"/>
</dbReference>
<evidence type="ECO:0000313" key="17">
    <source>
        <dbReference type="Proteomes" id="UP000323317"/>
    </source>
</evidence>
<dbReference type="FunFam" id="3.30.450.20:FF:000018">
    <property type="entry name" value="Sensor histidine kinase DcuS"/>
    <property type="match status" value="1"/>
</dbReference>
<evidence type="ECO:0000256" key="8">
    <source>
        <dbReference type="ARBA" id="ARBA00022741"/>
    </source>
</evidence>
<comment type="catalytic activity">
    <reaction evidence="1">
        <text>ATP + protein L-histidine = ADP + protein N-phospho-L-histidine.</text>
        <dbReference type="EC" id="2.7.13.3"/>
    </reaction>
</comment>
<evidence type="ECO:0000256" key="6">
    <source>
        <dbReference type="ARBA" id="ARBA00022679"/>
    </source>
</evidence>
<dbReference type="PROSITE" id="PS50109">
    <property type="entry name" value="HIS_KIN"/>
    <property type="match status" value="1"/>
</dbReference>
<dbReference type="InterPro" id="IPR035965">
    <property type="entry name" value="PAS-like_dom_sf"/>
</dbReference>
<dbReference type="Pfam" id="PF14689">
    <property type="entry name" value="SPOB_a"/>
    <property type="match status" value="1"/>
</dbReference>
<dbReference type="InterPro" id="IPR000014">
    <property type="entry name" value="PAS"/>
</dbReference>
<dbReference type="SUPFAM" id="SSF55785">
    <property type="entry name" value="PYP-like sensor domain (PAS domain)"/>
    <property type="match status" value="1"/>
</dbReference>
<dbReference type="Gene3D" id="3.30.565.10">
    <property type="entry name" value="Histidine kinase-like ATPase, C-terminal domain"/>
    <property type="match status" value="1"/>
</dbReference>
<gene>
    <name evidence="16" type="primary">dcuS</name>
    <name evidence="16" type="ORF">FZC79_15100</name>
</gene>
<dbReference type="InterPro" id="IPR013767">
    <property type="entry name" value="PAS_fold"/>
</dbReference>
<dbReference type="InterPro" id="IPR029151">
    <property type="entry name" value="Sensor-like_sf"/>
</dbReference>
<dbReference type="InterPro" id="IPR033463">
    <property type="entry name" value="sCache_3"/>
</dbReference>
<evidence type="ECO:0000256" key="1">
    <source>
        <dbReference type="ARBA" id="ARBA00000085"/>
    </source>
</evidence>
<keyword evidence="13 14" id="KW-0472">Membrane</keyword>
<dbReference type="Pfam" id="PF02518">
    <property type="entry name" value="HATPase_c"/>
    <property type="match status" value="1"/>
</dbReference>
<dbReference type="InterPro" id="IPR016120">
    <property type="entry name" value="Sig_transdc_His_kin_SpoOB"/>
</dbReference>
<keyword evidence="6 16" id="KW-0808">Transferase</keyword>
<dbReference type="PANTHER" id="PTHR43547">
    <property type="entry name" value="TWO-COMPONENT HISTIDINE KINASE"/>
    <property type="match status" value="1"/>
</dbReference>
<dbReference type="PRINTS" id="PR00344">
    <property type="entry name" value="BCTRLSENSOR"/>
</dbReference>
<evidence type="ECO:0000256" key="14">
    <source>
        <dbReference type="SAM" id="Phobius"/>
    </source>
</evidence>
<keyword evidence="10" id="KW-0067">ATP-binding</keyword>
<dbReference type="InterPro" id="IPR036890">
    <property type="entry name" value="HATPase_C_sf"/>
</dbReference>
<evidence type="ECO:0000256" key="12">
    <source>
        <dbReference type="ARBA" id="ARBA00023012"/>
    </source>
</evidence>
<evidence type="ECO:0000256" key="13">
    <source>
        <dbReference type="ARBA" id="ARBA00023136"/>
    </source>
</evidence>
<keyword evidence="4" id="KW-1003">Cell membrane</keyword>